<feature type="transmembrane region" description="Helical" evidence="1">
    <location>
        <begin position="167"/>
        <end position="191"/>
    </location>
</feature>
<comment type="caution">
    <text evidence="2">The sequence shown here is derived from an EMBL/GenBank/DDBJ whole genome shotgun (WGS) entry which is preliminary data.</text>
</comment>
<reference evidence="2 3" key="1">
    <citation type="journal article" date="2012" name="BMC Genomics">
        <title>Comparative genomic analysis of human infective Trypanosoma cruzi lineages with the bat-restricted subspecies T. cruzi marinkellei.</title>
        <authorList>
            <person name="Franzen O."/>
            <person name="Talavera-Lopez C."/>
            <person name="Ochaya S."/>
            <person name="Butler C.E."/>
            <person name="Messenger L.A."/>
            <person name="Lewis M.D."/>
            <person name="Llewellyn M.S."/>
            <person name="Marinkelle C.J."/>
            <person name="Tyler K.M."/>
            <person name="Miles M.A."/>
            <person name="Andersson B."/>
        </authorList>
    </citation>
    <scope>NUCLEOTIDE SEQUENCE [LARGE SCALE GENOMIC DNA]</scope>
    <source>
        <strain evidence="2 3">B7</strain>
    </source>
</reference>
<feature type="transmembrane region" description="Helical" evidence="1">
    <location>
        <begin position="134"/>
        <end position="155"/>
    </location>
</feature>
<gene>
    <name evidence="2" type="ORF">MOQ_009774</name>
</gene>
<name>K2MHC9_TRYCR</name>
<dbReference type="EMBL" id="AHKC01020455">
    <property type="protein sequence ID" value="EKF26525.1"/>
    <property type="molecule type" value="Genomic_DNA"/>
</dbReference>
<keyword evidence="1" id="KW-0812">Transmembrane</keyword>
<protein>
    <submittedName>
        <fullName evidence="2">Uncharacterized protein</fullName>
    </submittedName>
</protein>
<dbReference type="Proteomes" id="UP000007350">
    <property type="component" value="Unassembled WGS sequence"/>
</dbReference>
<proteinExistence type="predicted"/>
<keyword evidence="1" id="KW-0472">Membrane</keyword>
<keyword evidence="1" id="KW-1133">Transmembrane helix</keyword>
<evidence type="ECO:0000313" key="2">
    <source>
        <dbReference type="EMBL" id="EKF26525.1"/>
    </source>
</evidence>
<feature type="transmembrane region" description="Helical" evidence="1">
    <location>
        <begin position="241"/>
        <end position="258"/>
    </location>
</feature>
<evidence type="ECO:0000313" key="3">
    <source>
        <dbReference type="Proteomes" id="UP000007350"/>
    </source>
</evidence>
<organism evidence="2 3">
    <name type="scientific">Trypanosoma cruzi marinkellei</name>
    <dbReference type="NCBI Taxonomy" id="85056"/>
    <lineage>
        <taxon>Eukaryota</taxon>
        <taxon>Discoba</taxon>
        <taxon>Euglenozoa</taxon>
        <taxon>Kinetoplastea</taxon>
        <taxon>Metakinetoplastina</taxon>
        <taxon>Trypanosomatida</taxon>
        <taxon>Trypanosomatidae</taxon>
        <taxon>Trypanosoma</taxon>
        <taxon>Schizotrypanum</taxon>
    </lineage>
</organism>
<keyword evidence="3" id="KW-1185">Reference proteome</keyword>
<feature type="transmembrane region" description="Helical" evidence="1">
    <location>
        <begin position="86"/>
        <end position="113"/>
    </location>
</feature>
<accession>K2MHC9</accession>
<dbReference type="AlphaFoldDB" id="K2MHC9"/>
<sequence length="259" mass="30604">MGNYVLFRGRSGSVDARIERNACAPEGVGRKISLCVCVCVYRRVRIEKEIKDEEEGVDPKEKKNKNKNKRRRKEDDDECSRVLFSFYFILFYFYFLMFFCCCFPLFVLHLSAYSIQIHTCMHAYMPSLHPTPPFSLFLLHYLLFSVPFFSFLGGLQTSPHFPLPHPFSFYFPPFIGLFTVFLCVFFFLLWVIERGKKKKGKKRERKKGRCCVFFFLSSFVGHMTTDHTTHTPLAVKVTEHSFFFLFFFPVLHSLFFFCV</sequence>
<feature type="transmembrane region" description="Helical" evidence="1">
    <location>
        <begin position="211"/>
        <end position="229"/>
    </location>
</feature>
<evidence type="ECO:0000256" key="1">
    <source>
        <dbReference type="SAM" id="Phobius"/>
    </source>
</evidence>